<organism evidence="5 6">
    <name type="scientific">Desulfacinum hydrothermale DSM 13146</name>
    <dbReference type="NCBI Taxonomy" id="1121390"/>
    <lineage>
        <taxon>Bacteria</taxon>
        <taxon>Pseudomonadati</taxon>
        <taxon>Thermodesulfobacteriota</taxon>
        <taxon>Syntrophobacteria</taxon>
        <taxon>Syntrophobacterales</taxon>
        <taxon>Syntrophobacteraceae</taxon>
        <taxon>Desulfacinum</taxon>
    </lineage>
</organism>
<dbReference type="GO" id="GO:0046872">
    <property type="term" value="F:metal ion binding"/>
    <property type="evidence" value="ECO:0007669"/>
    <property type="project" value="InterPro"/>
</dbReference>
<dbReference type="InterPro" id="IPR006127">
    <property type="entry name" value="ZnuA-like"/>
</dbReference>
<feature type="signal peptide" evidence="4">
    <location>
        <begin position="1"/>
        <end position="16"/>
    </location>
</feature>
<dbReference type="GO" id="GO:0030001">
    <property type="term" value="P:metal ion transport"/>
    <property type="evidence" value="ECO:0007669"/>
    <property type="project" value="InterPro"/>
</dbReference>
<evidence type="ECO:0000256" key="1">
    <source>
        <dbReference type="ARBA" id="ARBA00011028"/>
    </source>
</evidence>
<keyword evidence="2" id="KW-0813">Transport</keyword>
<proteinExistence type="inferred from homology"/>
<name>A0A1W1XIS2_9BACT</name>
<evidence type="ECO:0000256" key="2">
    <source>
        <dbReference type="ARBA" id="ARBA00022448"/>
    </source>
</evidence>
<dbReference type="Proteomes" id="UP000192783">
    <property type="component" value="Unassembled WGS sequence"/>
</dbReference>
<dbReference type="STRING" id="1121390.SAMN02746041_01819"/>
<dbReference type="PANTHER" id="PTHR42953:SF3">
    <property type="entry name" value="HIGH-AFFINITY ZINC UPTAKE SYSTEM PROTEIN ZNUA"/>
    <property type="match status" value="1"/>
</dbReference>
<evidence type="ECO:0000313" key="5">
    <source>
        <dbReference type="EMBL" id="SMC23722.1"/>
    </source>
</evidence>
<dbReference type="EMBL" id="FWXF01000008">
    <property type="protein sequence ID" value="SMC23722.1"/>
    <property type="molecule type" value="Genomic_DNA"/>
</dbReference>
<keyword evidence="6" id="KW-1185">Reference proteome</keyword>
<dbReference type="InterPro" id="IPR050492">
    <property type="entry name" value="Bact_metal-bind_prot9"/>
</dbReference>
<evidence type="ECO:0000313" key="6">
    <source>
        <dbReference type="Proteomes" id="UP000192783"/>
    </source>
</evidence>
<dbReference type="PANTHER" id="PTHR42953">
    <property type="entry name" value="HIGH-AFFINITY ZINC UPTAKE SYSTEM PROTEIN ZNUA-RELATED"/>
    <property type="match status" value="1"/>
</dbReference>
<accession>A0A1W1XIS2</accession>
<dbReference type="Gene3D" id="3.40.50.1980">
    <property type="entry name" value="Nitrogenase molybdenum iron protein domain"/>
    <property type="match status" value="2"/>
</dbReference>
<gene>
    <name evidence="5" type="ORF">SAMN02746041_01819</name>
</gene>
<dbReference type="OrthoDB" id="9810636at2"/>
<keyword evidence="3 4" id="KW-0732">Signal</keyword>
<evidence type="ECO:0000256" key="3">
    <source>
        <dbReference type="ARBA" id="ARBA00022729"/>
    </source>
</evidence>
<feature type="chain" id="PRO_5012845532" evidence="4">
    <location>
        <begin position="17"/>
        <end position="303"/>
    </location>
</feature>
<dbReference type="RefSeq" id="WP_084057558.1">
    <property type="nucleotide sequence ID" value="NZ_FWXF01000008.1"/>
</dbReference>
<dbReference type="AlphaFoldDB" id="A0A1W1XIS2"/>
<reference evidence="5 6" key="1">
    <citation type="submission" date="2017-04" db="EMBL/GenBank/DDBJ databases">
        <authorList>
            <person name="Afonso C.L."/>
            <person name="Miller P.J."/>
            <person name="Scott M.A."/>
            <person name="Spackman E."/>
            <person name="Goraichik I."/>
            <person name="Dimitrov K.M."/>
            <person name="Suarez D.L."/>
            <person name="Swayne D.E."/>
        </authorList>
    </citation>
    <scope>NUCLEOTIDE SEQUENCE [LARGE SCALE GENOMIC DNA]</scope>
    <source>
        <strain evidence="5 6">DSM 13146</strain>
    </source>
</reference>
<protein>
    <submittedName>
        <fullName evidence="5">Zinc transport system substrate-binding protein</fullName>
    </submittedName>
</protein>
<comment type="similarity">
    <text evidence="1">Belongs to the bacterial solute-binding protein 9 family.</text>
</comment>
<sequence>MKYRTLFLIVALGVMAALLLASHEGSASKQIQVVVSILPQKYFVRQIAGDRVHVSVLVPPGANPAVYEPTPAQMKALSQAAVYFTVGVPFERTWLPRIRSAFPDLRLVATDREIRKRMLPRHVHGQPEQAAQATGSEGEKGFPDPHVWLAPHLVEVQARAIFKALADLDPDHAAVYEANYRRFTLDLVDLDLELQRRFRAVGQANRFVVFHPSWGYFAHAYGLRQWAIELEGKEARAPELKRLMDDARSLGVKTLFVQPQFAARSPRVVAQAIGAELVPLDPLAEDWADNLRAASRRIKEALR</sequence>
<dbReference type="SUPFAM" id="SSF53807">
    <property type="entry name" value="Helical backbone' metal receptor"/>
    <property type="match status" value="1"/>
</dbReference>
<dbReference type="Pfam" id="PF01297">
    <property type="entry name" value="ZnuA"/>
    <property type="match status" value="1"/>
</dbReference>
<evidence type="ECO:0000256" key="4">
    <source>
        <dbReference type="SAM" id="SignalP"/>
    </source>
</evidence>